<keyword evidence="2" id="KW-1185">Reference proteome</keyword>
<name>A0ABP2X502_CHLPS</name>
<sequence>MILFSNCILAVNGVREGEKNRDPSLIRRWLENRNTCLKKLIC</sequence>
<evidence type="ECO:0000313" key="2">
    <source>
        <dbReference type="Proteomes" id="UP000014627"/>
    </source>
</evidence>
<accession>A0ABP2X502</accession>
<dbReference type="EMBL" id="ATLC01000043">
    <property type="protein sequence ID" value="EPJ29011.1"/>
    <property type="molecule type" value="Genomic_DNA"/>
</dbReference>
<reference evidence="1 2" key="1">
    <citation type="submission" date="2013-04" db="EMBL/GenBank/DDBJ databases">
        <title>Genome sequence of Chlamydia psittaci 99DC5.</title>
        <authorList>
            <person name="Huot-Creasy H."/>
            <person name="McCracken C.L."/>
            <person name="Humphries M."/>
            <person name="Sachse K."/>
            <person name="Laroucau K."/>
            <person name="Bavoil P."/>
            <person name="Myers G.S."/>
        </authorList>
    </citation>
    <scope>NUCLEOTIDE SEQUENCE [LARGE SCALE GENOMIC DNA]</scope>
    <source>
        <strain evidence="1 2">99DC5</strain>
    </source>
</reference>
<gene>
    <name evidence="1" type="ORF">CP99DC5_0084</name>
</gene>
<organism evidence="1 2">
    <name type="scientific">Chlamydia psittaci 99DC5</name>
    <dbReference type="NCBI Taxonomy" id="1112251"/>
    <lineage>
        <taxon>Bacteria</taxon>
        <taxon>Pseudomonadati</taxon>
        <taxon>Chlamydiota</taxon>
        <taxon>Chlamydiia</taxon>
        <taxon>Chlamydiales</taxon>
        <taxon>Chlamydiaceae</taxon>
        <taxon>Chlamydia/Chlamydophila group</taxon>
        <taxon>Chlamydia</taxon>
    </lineage>
</organism>
<comment type="caution">
    <text evidence="1">The sequence shown here is derived from an EMBL/GenBank/DDBJ whole genome shotgun (WGS) entry which is preliminary data.</text>
</comment>
<evidence type="ECO:0000313" key="1">
    <source>
        <dbReference type="EMBL" id="EPJ29011.1"/>
    </source>
</evidence>
<proteinExistence type="predicted"/>
<protein>
    <submittedName>
        <fullName evidence="1">Uncharacterized protein</fullName>
    </submittedName>
</protein>
<dbReference type="Proteomes" id="UP000014627">
    <property type="component" value="Unassembled WGS sequence"/>
</dbReference>